<dbReference type="SUPFAM" id="SSF54909">
    <property type="entry name" value="Dimeric alpha+beta barrel"/>
    <property type="match status" value="1"/>
</dbReference>
<dbReference type="Gene3D" id="3.30.70.1060">
    <property type="entry name" value="Dimeric alpha+beta barrel"/>
    <property type="match status" value="1"/>
</dbReference>
<dbReference type="Proteomes" id="UP000464751">
    <property type="component" value="Chromosome"/>
</dbReference>
<keyword evidence="4" id="KW-1185">Reference proteome</keyword>
<accession>A0A6P1YQZ6</accession>
<evidence type="ECO:0000313" key="3">
    <source>
        <dbReference type="EMBL" id="QIB35320.1"/>
    </source>
</evidence>
<feature type="domain" description="YCII-related" evidence="2">
    <location>
        <begin position="17"/>
        <end position="85"/>
    </location>
</feature>
<organism evidence="3 4">
    <name type="scientific">Ancylobacter pratisalsi</name>
    <dbReference type="NCBI Taxonomy" id="1745854"/>
    <lineage>
        <taxon>Bacteria</taxon>
        <taxon>Pseudomonadati</taxon>
        <taxon>Pseudomonadota</taxon>
        <taxon>Alphaproteobacteria</taxon>
        <taxon>Hyphomicrobiales</taxon>
        <taxon>Xanthobacteraceae</taxon>
        <taxon>Ancylobacter</taxon>
    </lineage>
</organism>
<evidence type="ECO:0000259" key="2">
    <source>
        <dbReference type="Pfam" id="PF03795"/>
    </source>
</evidence>
<dbReference type="RefSeq" id="WP_163076460.1">
    <property type="nucleotide sequence ID" value="NZ_CP048630.1"/>
</dbReference>
<reference evidence="3 4" key="1">
    <citation type="submission" date="2020-02" db="EMBL/GenBank/DDBJ databases">
        <authorList>
            <person name="Li G."/>
        </authorList>
    </citation>
    <scope>NUCLEOTIDE SEQUENCE [LARGE SCALE GENOMIC DNA]</scope>
    <source>
        <strain evidence="3 4">DSM 102029</strain>
    </source>
</reference>
<dbReference type="InterPro" id="IPR005545">
    <property type="entry name" value="YCII"/>
</dbReference>
<comment type="similarity">
    <text evidence="1">Belongs to the YciI family.</text>
</comment>
<name>A0A6P1YQZ6_9HYPH</name>
<dbReference type="KEGG" id="apra:G3A50_17580"/>
<dbReference type="AlphaFoldDB" id="A0A6P1YQZ6"/>
<sequence>MPRFITIMAHPDGDGWNRHLASHVAYLKDLVAAGRLRASGPLIGTPHRSGFLIFTVPDRAKVEALVAADPFAASGLIENVTITEWDPLFGAFAAESSGRLPGLPAPLPMEV</sequence>
<dbReference type="Pfam" id="PF03795">
    <property type="entry name" value="YCII"/>
    <property type="match status" value="1"/>
</dbReference>
<gene>
    <name evidence="3" type="ORF">G3A50_17580</name>
</gene>
<dbReference type="EMBL" id="CP048630">
    <property type="protein sequence ID" value="QIB35320.1"/>
    <property type="molecule type" value="Genomic_DNA"/>
</dbReference>
<evidence type="ECO:0000313" key="4">
    <source>
        <dbReference type="Proteomes" id="UP000464751"/>
    </source>
</evidence>
<dbReference type="InterPro" id="IPR011008">
    <property type="entry name" value="Dimeric_a/b-barrel"/>
</dbReference>
<proteinExistence type="inferred from homology"/>
<evidence type="ECO:0000256" key="1">
    <source>
        <dbReference type="ARBA" id="ARBA00007689"/>
    </source>
</evidence>
<protein>
    <recommendedName>
        <fullName evidence="2">YCII-related domain-containing protein</fullName>
    </recommendedName>
</protein>